<dbReference type="CDD" id="cd16454">
    <property type="entry name" value="RING-H2_PA-TM-RING"/>
    <property type="match status" value="1"/>
</dbReference>
<dbReference type="PANTHER" id="PTHR46539">
    <property type="entry name" value="E3 UBIQUITIN-PROTEIN LIGASE ATL42"/>
    <property type="match status" value="1"/>
</dbReference>
<dbReference type="InterPro" id="IPR001841">
    <property type="entry name" value="Znf_RING"/>
</dbReference>
<keyword evidence="5" id="KW-0862">Zinc</keyword>
<keyword evidence="2 10" id="KW-0812">Transmembrane</keyword>
<evidence type="ECO:0000313" key="12">
    <source>
        <dbReference type="EMBL" id="CAI9116729.1"/>
    </source>
</evidence>
<evidence type="ECO:0000256" key="10">
    <source>
        <dbReference type="SAM" id="Phobius"/>
    </source>
</evidence>
<evidence type="ECO:0000259" key="11">
    <source>
        <dbReference type="PROSITE" id="PS50089"/>
    </source>
</evidence>
<feature type="transmembrane region" description="Helical" evidence="10">
    <location>
        <begin position="12"/>
        <end position="31"/>
    </location>
</feature>
<keyword evidence="4 9" id="KW-0863">Zinc-finger</keyword>
<comment type="similarity">
    <text evidence="8">Belongs to the RING-type zinc finger family. ATL subfamily.</text>
</comment>
<keyword evidence="7 10" id="KW-0472">Membrane</keyword>
<evidence type="ECO:0000256" key="7">
    <source>
        <dbReference type="ARBA" id="ARBA00023136"/>
    </source>
</evidence>
<dbReference type="InterPro" id="IPR013083">
    <property type="entry name" value="Znf_RING/FYVE/PHD"/>
</dbReference>
<evidence type="ECO:0000256" key="2">
    <source>
        <dbReference type="ARBA" id="ARBA00022692"/>
    </source>
</evidence>
<reference evidence="12" key="1">
    <citation type="submission" date="2023-03" db="EMBL/GenBank/DDBJ databases">
        <authorList>
            <person name="Julca I."/>
        </authorList>
    </citation>
    <scope>NUCLEOTIDE SEQUENCE</scope>
</reference>
<protein>
    <submittedName>
        <fullName evidence="12">OLC1v1017958C1</fullName>
    </submittedName>
</protein>
<dbReference type="EMBL" id="OX459125">
    <property type="protein sequence ID" value="CAI9116729.1"/>
    <property type="molecule type" value="Genomic_DNA"/>
</dbReference>
<keyword evidence="13" id="KW-1185">Reference proteome</keyword>
<evidence type="ECO:0000256" key="6">
    <source>
        <dbReference type="ARBA" id="ARBA00022989"/>
    </source>
</evidence>
<keyword evidence="6 10" id="KW-1133">Transmembrane helix</keyword>
<comment type="subcellular location">
    <subcellularLocation>
        <location evidence="1">Membrane</location>
    </subcellularLocation>
</comment>
<evidence type="ECO:0000256" key="4">
    <source>
        <dbReference type="ARBA" id="ARBA00022771"/>
    </source>
</evidence>
<evidence type="ECO:0000256" key="3">
    <source>
        <dbReference type="ARBA" id="ARBA00022723"/>
    </source>
</evidence>
<dbReference type="GO" id="GO:0016020">
    <property type="term" value="C:membrane"/>
    <property type="evidence" value="ECO:0007669"/>
    <property type="project" value="UniProtKB-SubCell"/>
</dbReference>
<evidence type="ECO:0000313" key="13">
    <source>
        <dbReference type="Proteomes" id="UP001161247"/>
    </source>
</evidence>
<accession>A0AAV1EAL6</accession>
<evidence type="ECO:0000256" key="9">
    <source>
        <dbReference type="PROSITE-ProRule" id="PRU00175"/>
    </source>
</evidence>
<evidence type="ECO:0000256" key="8">
    <source>
        <dbReference type="ARBA" id="ARBA00024209"/>
    </source>
</evidence>
<dbReference type="PROSITE" id="PS50089">
    <property type="entry name" value="ZF_RING_2"/>
    <property type="match status" value="1"/>
</dbReference>
<dbReference type="Gene3D" id="3.30.40.10">
    <property type="entry name" value="Zinc/RING finger domain, C3HC4 (zinc finger)"/>
    <property type="match status" value="1"/>
</dbReference>
<evidence type="ECO:0000256" key="5">
    <source>
        <dbReference type="ARBA" id="ARBA00022833"/>
    </source>
</evidence>
<evidence type="ECO:0000256" key="1">
    <source>
        <dbReference type="ARBA" id="ARBA00004370"/>
    </source>
</evidence>
<keyword evidence="3" id="KW-0479">Metal-binding</keyword>
<dbReference type="GO" id="GO:0008270">
    <property type="term" value="F:zinc ion binding"/>
    <property type="evidence" value="ECO:0007669"/>
    <property type="project" value="UniProtKB-KW"/>
</dbReference>
<dbReference type="Pfam" id="PF13639">
    <property type="entry name" value="zf-RING_2"/>
    <property type="match status" value="1"/>
</dbReference>
<name>A0AAV1EAL6_OLDCO</name>
<proteinExistence type="inferred from homology"/>
<dbReference type="Proteomes" id="UP001161247">
    <property type="component" value="Chromosome 8"/>
</dbReference>
<dbReference type="AlphaFoldDB" id="A0AAV1EAL6"/>
<sequence length="124" mass="14107">MASLSELPPPLSCIGIVAIIIVYLLICYLVIDFTVHDENRSGDMDHGLLLSEEVLQNITYFYNHNLGHDTCAICLDYLQNGELCRVLPACNHVFHAECLDPWLAKQLTCPTCRAPFETEPRYYF</sequence>
<dbReference type="SMART" id="SM00184">
    <property type="entry name" value="RING"/>
    <property type="match status" value="1"/>
</dbReference>
<gene>
    <name evidence="12" type="ORF">OLC1_LOCUS22945</name>
</gene>
<dbReference type="SUPFAM" id="SSF57850">
    <property type="entry name" value="RING/U-box"/>
    <property type="match status" value="1"/>
</dbReference>
<dbReference type="PANTHER" id="PTHR46539:SF13">
    <property type="entry name" value="RING-TYPE DOMAIN-CONTAINING PROTEIN"/>
    <property type="match status" value="1"/>
</dbReference>
<feature type="domain" description="RING-type" evidence="11">
    <location>
        <begin position="71"/>
        <end position="113"/>
    </location>
</feature>
<organism evidence="12 13">
    <name type="scientific">Oldenlandia corymbosa var. corymbosa</name>
    <dbReference type="NCBI Taxonomy" id="529605"/>
    <lineage>
        <taxon>Eukaryota</taxon>
        <taxon>Viridiplantae</taxon>
        <taxon>Streptophyta</taxon>
        <taxon>Embryophyta</taxon>
        <taxon>Tracheophyta</taxon>
        <taxon>Spermatophyta</taxon>
        <taxon>Magnoliopsida</taxon>
        <taxon>eudicotyledons</taxon>
        <taxon>Gunneridae</taxon>
        <taxon>Pentapetalae</taxon>
        <taxon>asterids</taxon>
        <taxon>lamiids</taxon>
        <taxon>Gentianales</taxon>
        <taxon>Rubiaceae</taxon>
        <taxon>Rubioideae</taxon>
        <taxon>Spermacoceae</taxon>
        <taxon>Hedyotis-Oldenlandia complex</taxon>
        <taxon>Oldenlandia</taxon>
    </lineage>
</organism>